<keyword evidence="2" id="KW-1185">Reference proteome</keyword>
<reference evidence="1 2" key="1">
    <citation type="submission" date="2019-07" db="EMBL/GenBank/DDBJ databases">
        <title>Whole genome shotgun sequence of Oceanobacillus sojae NBRC 105379.</title>
        <authorList>
            <person name="Hosoyama A."/>
            <person name="Uohara A."/>
            <person name="Ohji S."/>
            <person name="Ichikawa N."/>
        </authorList>
    </citation>
    <scope>NUCLEOTIDE SEQUENCE [LARGE SCALE GENOMIC DNA]</scope>
    <source>
        <strain evidence="1 2">NBRC 105379</strain>
    </source>
</reference>
<dbReference type="InterPro" id="IPR021525">
    <property type="entry name" value="DUF3189"/>
</dbReference>
<evidence type="ECO:0000313" key="1">
    <source>
        <dbReference type="EMBL" id="GEN87475.1"/>
    </source>
</evidence>
<dbReference type="STRING" id="582851.GCA_900162665_00653"/>
<dbReference type="Proteomes" id="UP000321558">
    <property type="component" value="Unassembled WGS sequence"/>
</dbReference>
<name>A0A511ZJ62_9BACI</name>
<dbReference type="OrthoDB" id="1680616at2"/>
<protein>
    <submittedName>
        <fullName evidence="1">ABC transporter</fullName>
    </submittedName>
</protein>
<sequence>MIYIYNDYGGTHTTSLAAAYHLNKLPTNRKLTKEEIHHVRYFNKLTKHDLGKLIFHGMDDEGNAVYTIGRRNNKYVVPAIKDLAALLHERTSMNEKIIISNTSPTVPFVMSVGGFLSRGLNINFLGEPLLVAGAKQCCVKINRLVEETKQAGHSMTAKVIVLENKKFH</sequence>
<accession>A0A511ZJ62</accession>
<gene>
    <name evidence="1" type="ORF">OSO01_22140</name>
</gene>
<comment type="caution">
    <text evidence="1">The sequence shown here is derived from an EMBL/GenBank/DDBJ whole genome shotgun (WGS) entry which is preliminary data.</text>
</comment>
<dbReference type="EMBL" id="BJYM01000008">
    <property type="protein sequence ID" value="GEN87475.1"/>
    <property type="molecule type" value="Genomic_DNA"/>
</dbReference>
<dbReference type="RefSeq" id="WP_147210443.1">
    <property type="nucleotide sequence ID" value="NZ_BJYM01000008.1"/>
</dbReference>
<dbReference type="AlphaFoldDB" id="A0A511ZJ62"/>
<proteinExistence type="predicted"/>
<dbReference type="Pfam" id="PF11385">
    <property type="entry name" value="DUF3189"/>
    <property type="match status" value="1"/>
</dbReference>
<organism evidence="1 2">
    <name type="scientific">Oceanobacillus sojae</name>
    <dbReference type="NCBI Taxonomy" id="582851"/>
    <lineage>
        <taxon>Bacteria</taxon>
        <taxon>Bacillati</taxon>
        <taxon>Bacillota</taxon>
        <taxon>Bacilli</taxon>
        <taxon>Bacillales</taxon>
        <taxon>Bacillaceae</taxon>
        <taxon>Oceanobacillus</taxon>
    </lineage>
</organism>
<evidence type="ECO:0000313" key="2">
    <source>
        <dbReference type="Proteomes" id="UP000321558"/>
    </source>
</evidence>